<gene>
    <name evidence="2" type="ORF">ACFP81_14685</name>
    <name evidence="3" type="ORF">ACFP81_15090</name>
</gene>
<dbReference type="Proteomes" id="UP001596297">
    <property type="component" value="Unassembled WGS sequence"/>
</dbReference>
<dbReference type="RefSeq" id="WP_380084210.1">
    <property type="nucleotide sequence ID" value="NZ_JBHSWD010000006.1"/>
</dbReference>
<keyword evidence="4" id="KW-1185">Reference proteome</keyword>
<dbReference type="EMBL" id="JBHSWD010000006">
    <property type="protein sequence ID" value="MFC6593208.1"/>
    <property type="molecule type" value="Genomic_DNA"/>
</dbReference>
<protein>
    <submittedName>
        <fullName evidence="3">Replication initiator protein A</fullName>
    </submittedName>
</protein>
<evidence type="ECO:0000313" key="2">
    <source>
        <dbReference type="EMBL" id="MFC6593135.1"/>
    </source>
</evidence>
<organism evidence="3 4">
    <name type="scientific">Deinococcus lacus</name>
    <dbReference type="NCBI Taxonomy" id="392561"/>
    <lineage>
        <taxon>Bacteria</taxon>
        <taxon>Thermotogati</taxon>
        <taxon>Deinococcota</taxon>
        <taxon>Deinococci</taxon>
        <taxon>Deinococcales</taxon>
        <taxon>Deinococcaceae</taxon>
        <taxon>Deinococcus</taxon>
    </lineage>
</organism>
<dbReference type="Pfam" id="PF10134">
    <property type="entry name" value="RPA"/>
    <property type="match status" value="1"/>
</dbReference>
<reference evidence="4" key="2">
    <citation type="journal article" date="2019" name="Int. J. Syst. Evol. Microbiol.">
        <title>The Global Catalogue of Microorganisms (GCM) 10K type strain sequencing project: providing services to taxonomists for standard genome sequencing and annotation.</title>
        <authorList>
            <consortium name="The Broad Institute Genomics Platform"/>
            <consortium name="The Broad Institute Genome Sequencing Center for Infectious Disease"/>
            <person name="Wu L."/>
            <person name="Ma J."/>
        </authorList>
    </citation>
    <scope>NUCLEOTIDE SEQUENCE [LARGE SCALE GENOMIC DNA]</scope>
    <source>
        <strain evidence="4">CGMCC 1.15772</strain>
    </source>
</reference>
<evidence type="ECO:0000313" key="4">
    <source>
        <dbReference type="Proteomes" id="UP001596297"/>
    </source>
</evidence>
<comment type="caution">
    <text evidence="3">The sequence shown here is derived from an EMBL/GenBank/DDBJ whole genome shotgun (WGS) entry which is preliminary data.</text>
</comment>
<reference evidence="3" key="1">
    <citation type="journal article" date="2014" name="Int. J. Syst. Evol. Microbiol.">
        <title>Complete genome of a new Firmicutes species belonging to the dominant human colonic microbiota ('Ruminococcus bicirculans') reveals two chromosomes and a selective capacity to utilize plant glucans.</title>
        <authorList>
            <consortium name="NISC Comparative Sequencing Program"/>
            <person name="Wegmann U."/>
            <person name="Louis P."/>
            <person name="Goesmann A."/>
            <person name="Henrissat B."/>
            <person name="Duncan S.H."/>
            <person name="Flint H.J."/>
        </authorList>
    </citation>
    <scope>NUCLEOTIDE SEQUENCE</scope>
    <source>
        <strain evidence="3">NBRC 112440</strain>
    </source>
</reference>
<evidence type="ECO:0000256" key="1">
    <source>
        <dbReference type="SAM" id="MobiDB-lite"/>
    </source>
</evidence>
<evidence type="ECO:0000313" key="3">
    <source>
        <dbReference type="EMBL" id="MFC6593208.1"/>
    </source>
</evidence>
<name>A0ABW1YGR3_9DEIO</name>
<reference evidence="3" key="3">
    <citation type="submission" date="2024-09" db="EMBL/GenBank/DDBJ databases">
        <authorList>
            <person name="Sun Q."/>
            <person name="Mori K."/>
        </authorList>
    </citation>
    <scope>NUCLEOTIDE SEQUENCE</scope>
    <source>
        <strain evidence="3">NBRC 112440</strain>
    </source>
</reference>
<feature type="region of interest" description="Disordered" evidence="1">
    <location>
        <begin position="320"/>
        <end position="340"/>
    </location>
</feature>
<dbReference type="InterPro" id="IPR018777">
    <property type="entry name" value="Replication_initiator_prot_A"/>
</dbReference>
<dbReference type="EMBL" id="JBHSWD010000006">
    <property type="protein sequence ID" value="MFC6593135.1"/>
    <property type="molecule type" value="Genomic_DNA"/>
</dbReference>
<feature type="compositionally biased region" description="Polar residues" evidence="1">
    <location>
        <begin position="327"/>
        <end position="340"/>
    </location>
</feature>
<accession>A0ABW1YGR3</accession>
<proteinExistence type="predicted"/>
<sequence>MPRKSRDNQPPLLTERNLDRLGFFSVQSRLTLETSWESQFQIGGRSVHVHGEGTRGRPHGADTDLMLGVEQLFIAAGSPEDNWLHTTPNALRTAALMSKNGRAFHRMREGLLRIWSAGYIVREGWTAPDGSPVRFNAAFRLFEELRYWDRETTELPELLPEARLSIKLSDPLAASIRAGYTHALSRQVLTHLEQPHSRALYRLAEAHRYDERGTRRKELSVPLLEWREACGIRDDRASKVIRALSSAHEELEAAGYLSEVKISGRGQRQVLTYVFRHESEPDPALVKLLIAERLSAPVPFSWLRTILNASNRPSLISTSRAVKAGPSATQQGSSPISSPTPVSMCCQTLGLLMRLRSKAECRHVCRPSNCGSSR</sequence>